<accession>E6KB12</accession>
<gene>
    <name evidence="1" type="ORF">HMPREF6485_2799</name>
</gene>
<dbReference type="AlphaFoldDB" id="E6KB12"/>
<reference evidence="1 2" key="1">
    <citation type="submission" date="2010-10" db="EMBL/GenBank/DDBJ databases">
        <authorList>
            <person name="Muzny D."/>
            <person name="Qin X."/>
            <person name="Deng J."/>
            <person name="Jiang H."/>
            <person name="Liu Y."/>
            <person name="Qu J."/>
            <person name="Song X.-Z."/>
            <person name="Zhang L."/>
            <person name="Thornton R."/>
            <person name="Coyle M."/>
            <person name="Francisco L."/>
            <person name="Jackson L."/>
            <person name="Javaid M."/>
            <person name="Korchina V."/>
            <person name="Kovar C."/>
            <person name="Mata R."/>
            <person name="Mathew T."/>
            <person name="Ngo R."/>
            <person name="Nguyen L."/>
            <person name="Nguyen N."/>
            <person name="Okwuonu G."/>
            <person name="Ongeri F."/>
            <person name="Pham C."/>
            <person name="Simmons D."/>
            <person name="Wilczek-Boney K."/>
            <person name="Hale W."/>
            <person name="Jakkamsetti A."/>
            <person name="Pham P."/>
            <person name="Ruth R."/>
            <person name="San Lucas F."/>
            <person name="Warren J."/>
            <person name="Zhang J."/>
            <person name="Zhao Z."/>
            <person name="Zhou C."/>
            <person name="Zhu D."/>
            <person name="Lee S."/>
            <person name="Bess C."/>
            <person name="Blankenburg K."/>
            <person name="Forbes L."/>
            <person name="Fu Q."/>
            <person name="Gubbala S."/>
            <person name="Hirani K."/>
            <person name="Jayaseelan J.C."/>
            <person name="Lara F."/>
            <person name="Munidasa M."/>
            <person name="Palculict T."/>
            <person name="Patil S."/>
            <person name="Pu L.-L."/>
            <person name="Saada N."/>
            <person name="Tang L."/>
            <person name="Weissenberger G."/>
            <person name="Zhu Y."/>
            <person name="Hemphill L."/>
            <person name="Shang Y."/>
            <person name="Youmans B."/>
            <person name="Ayvaz T."/>
            <person name="Ross M."/>
            <person name="Santibanez J."/>
            <person name="Aqrawi P."/>
            <person name="Gross S."/>
            <person name="Joshi V."/>
            <person name="Fowler G."/>
            <person name="Nazareth L."/>
            <person name="Reid J."/>
            <person name="Worley K."/>
            <person name="Petrosino J."/>
            <person name="Highlander S."/>
            <person name="Gibbs R."/>
        </authorList>
    </citation>
    <scope>NUCLEOTIDE SEQUENCE [LARGE SCALE GENOMIC DNA]</scope>
    <source>
        <strain evidence="1 2">ATCC 33574</strain>
    </source>
</reference>
<protein>
    <submittedName>
        <fullName evidence="1">Uncharacterized protein</fullName>
    </submittedName>
</protein>
<dbReference type="EMBL" id="AEPD01000051">
    <property type="protein sequence ID" value="EFU29300.1"/>
    <property type="molecule type" value="Genomic_DNA"/>
</dbReference>
<evidence type="ECO:0000313" key="2">
    <source>
        <dbReference type="Proteomes" id="UP000003112"/>
    </source>
</evidence>
<name>E6KB12_9BACT</name>
<keyword evidence="2" id="KW-1185">Reference proteome</keyword>
<dbReference type="HOGENOM" id="CLU_2452118_0_0_10"/>
<dbReference type="Proteomes" id="UP000003112">
    <property type="component" value="Unassembled WGS sequence"/>
</dbReference>
<organism evidence="1 2">
    <name type="scientific">Segatella buccae ATCC 33574</name>
    <dbReference type="NCBI Taxonomy" id="873513"/>
    <lineage>
        <taxon>Bacteria</taxon>
        <taxon>Pseudomonadati</taxon>
        <taxon>Bacteroidota</taxon>
        <taxon>Bacteroidia</taxon>
        <taxon>Bacteroidales</taxon>
        <taxon>Prevotellaceae</taxon>
        <taxon>Segatella</taxon>
    </lineage>
</organism>
<evidence type="ECO:0000313" key="1">
    <source>
        <dbReference type="EMBL" id="EFU29300.1"/>
    </source>
</evidence>
<comment type="caution">
    <text evidence="1">The sequence shown here is derived from an EMBL/GenBank/DDBJ whole genome shotgun (WGS) entry which is preliminary data.</text>
</comment>
<sequence length="89" mass="10252">MSLKMILRGQIYENITKLMPQATNYKTKSTQNMIYLKNIAARGIFFHRRFSQFNLIDYFCLRKCRAGGPALIRAVAIASKGNNKTKEYA</sequence>
<dbReference type="STRING" id="873513.HMPREF6485_2799"/>
<proteinExistence type="predicted"/>